<gene>
    <name evidence="4" type="ORF">AKAME5_002830800</name>
</gene>
<organism evidence="4 5">
    <name type="scientific">Lates japonicus</name>
    <name type="common">Japanese lates</name>
    <dbReference type="NCBI Taxonomy" id="270547"/>
    <lineage>
        <taxon>Eukaryota</taxon>
        <taxon>Metazoa</taxon>
        <taxon>Chordata</taxon>
        <taxon>Craniata</taxon>
        <taxon>Vertebrata</taxon>
        <taxon>Euteleostomi</taxon>
        <taxon>Actinopterygii</taxon>
        <taxon>Neopterygii</taxon>
        <taxon>Teleostei</taxon>
        <taxon>Neoteleostei</taxon>
        <taxon>Acanthomorphata</taxon>
        <taxon>Carangaria</taxon>
        <taxon>Carangaria incertae sedis</taxon>
        <taxon>Centropomidae</taxon>
        <taxon>Lates</taxon>
    </lineage>
</organism>
<dbReference type="GO" id="GO:1990246">
    <property type="term" value="C:uniplex complex"/>
    <property type="evidence" value="ECO:0007669"/>
    <property type="project" value="TreeGrafter"/>
</dbReference>
<comment type="caution">
    <text evidence="4">The sequence shown here is derived from an EMBL/GenBank/DDBJ whole genome shotgun (WGS) entry which is preliminary data.</text>
</comment>
<dbReference type="PANTHER" id="PTHR12294:SF10">
    <property type="entry name" value="CALCIUM UPTAKE PROTEIN 3, MITOCHONDRIAL"/>
    <property type="match status" value="1"/>
</dbReference>
<evidence type="ECO:0000256" key="1">
    <source>
        <dbReference type="ARBA" id="ARBA00004273"/>
    </source>
</evidence>
<dbReference type="PANTHER" id="PTHR12294">
    <property type="entry name" value="EF HAND DOMAIN FAMILY A1,A2-RELATED"/>
    <property type="match status" value="1"/>
</dbReference>
<protein>
    <submittedName>
        <fullName evidence="4">Calcium uptake protein 3, mitochondrial-like protein</fullName>
    </submittedName>
</protein>
<dbReference type="Proteomes" id="UP001279410">
    <property type="component" value="Unassembled WGS sequence"/>
</dbReference>
<reference evidence="4" key="1">
    <citation type="submission" date="2022-08" db="EMBL/GenBank/DDBJ databases">
        <title>Genome sequencing of akame (Lates japonicus).</title>
        <authorList>
            <person name="Hashiguchi Y."/>
            <person name="Takahashi H."/>
        </authorList>
    </citation>
    <scope>NUCLEOTIDE SEQUENCE</scope>
    <source>
        <strain evidence="4">Kochi</strain>
    </source>
</reference>
<proteinExistence type="predicted"/>
<dbReference type="InterPro" id="IPR039800">
    <property type="entry name" value="MICU1/2/3"/>
</dbReference>
<dbReference type="EMBL" id="BRZM01003885">
    <property type="protein sequence ID" value="GLD53072.1"/>
    <property type="molecule type" value="Genomic_DNA"/>
</dbReference>
<sequence length="97" mass="11298">MLSDQAHPNSLLLFPFFFSPLLSRSLADKRPWRSLTKQELEKILLETPPVWRGSSKLFRNLRERGIISYTEYLFLLCILTSESAQSFHLTSSSTFLF</sequence>
<comment type="subcellular location">
    <subcellularLocation>
        <location evidence="1">Mitochondrion inner membrane</location>
    </subcellularLocation>
</comment>
<evidence type="ECO:0000313" key="4">
    <source>
        <dbReference type="EMBL" id="GLD53072.1"/>
    </source>
</evidence>
<evidence type="ECO:0000256" key="3">
    <source>
        <dbReference type="ARBA" id="ARBA00023136"/>
    </source>
</evidence>
<keyword evidence="2" id="KW-0677">Repeat</keyword>
<accession>A0AAD3R1Y3</accession>
<keyword evidence="3" id="KW-0472">Membrane</keyword>
<evidence type="ECO:0000256" key="2">
    <source>
        <dbReference type="ARBA" id="ARBA00022737"/>
    </source>
</evidence>
<dbReference type="GO" id="GO:0051560">
    <property type="term" value="P:mitochondrial calcium ion homeostasis"/>
    <property type="evidence" value="ECO:0007669"/>
    <property type="project" value="TreeGrafter"/>
</dbReference>
<dbReference type="GO" id="GO:0036444">
    <property type="term" value="P:calcium import into the mitochondrion"/>
    <property type="evidence" value="ECO:0007669"/>
    <property type="project" value="TreeGrafter"/>
</dbReference>
<name>A0AAD3R1Y3_LATJO</name>
<dbReference type="GO" id="GO:0005509">
    <property type="term" value="F:calcium ion binding"/>
    <property type="evidence" value="ECO:0007669"/>
    <property type="project" value="InterPro"/>
</dbReference>
<keyword evidence="5" id="KW-1185">Reference proteome</keyword>
<evidence type="ECO:0000313" key="5">
    <source>
        <dbReference type="Proteomes" id="UP001279410"/>
    </source>
</evidence>
<dbReference type="AlphaFoldDB" id="A0AAD3R1Y3"/>